<evidence type="ECO:0000313" key="3">
    <source>
        <dbReference type="EMBL" id="NYF52355.1"/>
    </source>
</evidence>
<dbReference type="AlphaFoldDB" id="A0A7Y9NP14"/>
<feature type="region of interest" description="Disordered" evidence="1">
    <location>
        <begin position="1"/>
        <end position="24"/>
    </location>
</feature>
<reference evidence="3 4" key="1">
    <citation type="submission" date="2020-07" db="EMBL/GenBank/DDBJ databases">
        <title>Genomic Encyclopedia of Type Strains, Phase IV (KMG-V): Genome sequencing to study the core and pangenomes of soil and plant-associated prokaryotes.</title>
        <authorList>
            <person name="Whitman W."/>
        </authorList>
    </citation>
    <scope>NUCLEOTIDE SEQUENCE [LARGE SCALE GENOMIC DNA]</scope>
    <source>
        <strain evidence="3 4">M8UP30</strain>
    </source>
</reference>
<keyword evidence="2" id="KW-1133">Transmembrane helix</keyword>
<evidence type="ECO:0000256" key="1">
    <source>
        <dbReference type="SAM" id="MobiDB-lite"/>
    </source>
</evidence>
<feature type="transmembrane region" description="Helical" evidence="2">
    <location>
        <begin position="183"/>
        <end position="201"/>
    </location>
</feature>
<proteinExistence type="predicted"/>
<protein>
    <submittedName>
        <fullName evidence="3">Uncharacterized protein</fullName>
    </submittedName>
</protein>
<gene>
    <name evidence="3" type="ORF">HDF12_002754</name>
</gene>
<evidence type="ECO:0000256" key="2">
    <source>
        <dbReference type="SAM" id="Phobius"/>
    </source>
</evidence>
<feature type="transmembrane region" description="Helical" evidence="2">
    <location>
        <begin position="90"/>
        <end position="113"/>
    </location>
</feature>
<feature type="compositionally biased region" description="Low complexity" evidence="1">
    <location>
        <begin position="1"/>
        <end position="19"/>
    </location>
</feature>
<keyword evidence="2" id="KW-0472">Membrane</keyword>
<accession>A0A7Y9NP14</accession>
<dbReference type="Proteomes" id="UP000534186">
    <property type="component" value="Unassembled WGS sequence"/>
</dbReference>
<name>A0A7Y9NP14_9BACT</name>
<sequence length="203" mass="22209">MKGEDSFSSPFSHPSSVPSAEDKEDKCLREKVGVATAACDNAAKQYDDYYKGFVALDGKSQSAVTISALVLAAVATFVKDGRIPVLISSSRWWIVLILVAPVSALISVIFALVGSKVTEVVVPFDSPEQIREAKDLAQLGSDEFSQAHVLNYYNARLEHWIGALESIEYVSVGKARWVLRSQMSMLFSLVCLLALYMVILLKS</sequence>
<organism evidence="3 4">
    <name type="scientific">Tunturiibacter lichenicola</name>
    <dbReference type="NCBI Taxonomy" id="2051959"/>
    <lineage>
        <taxon>Bacteria</taxon>
        <taxon>Pseudomonadati</taxon>
        <taxon>Acidobacteriota</taxon>
        <taxon>Terriglobia</taxon>
        <taxon>Terriglobales</taxon>
        <taxon>Acidobacteriaceae</taxon>
        <taxon>Tunturiibacter</taxon>
    </lineage>
</organism>
<dbReference type="EMBL" id="JACCCV010000002">
    <property type="protein sequence ID" value="NYF52355.1"/>
    <property type="molecule type" value="Genomic_DNA"/>
</dbReference>
<evidence type="ECO:0000313" key="4">
    <source>
        <dbReference type="Proteomes" id="UP000534186"/>
    </source>
</evidence>
<keyword evidence="2" id="KW-0812">Transmembrane</keyword>
<comment type="caution">
    <text evidence="3">The sequence shown here is derived from an EMBL/GenBank/DDBJ whole genome shotgun (WGS) entry which is preliminary data.</text>
</comment>